<reference evidence="4" key="1">
    <citation type="journal article" date="2019" name="bioRxiv">
        <title>The Genome of the Zebra Mussel, Dreissena polymorpha: A Resource for Invasive Species Research.</title>
        <authorList>
            <person name="McCartney M.A."/>
            <person name="Auch B."/>
            <person name="Kono T."/>
            <person name="Mallez S."/>
            <person name="Zhang Y."/>
            <person name="Obille A."/>
            <person name="Becker A."/>
            <person name="Abrahante J.E."/>
            <person name="Garbe J."/>
            <person name="Badalamenti J.P."/>
            <person name="Herman A."/>
            <person name="Mangelson H."/>
            <person name="Liachko I."/>
            <person name="Sullivan S."/>
            <person name="Sone E.D."/>
            <person name="Koren S."/>
            <person name="Silverstein K.A.T."/>
            <person name="Beckman K.B."/>
            <person name="Gohl D.M."/>
        </authorList>
    </citation>
    <scope>NUCLEOTIDE SEQUENCE</scope>
    <source>
        <strain evidence="4">Duluth1</strain>
        <tissue evidence="4">Whole animal</tissue>
    </source>
</reference>
<sequence length="341" mass="38416">MNFLHILANLDVYHAYLCYGEPKRPNSKAHRPMVRFTPDTIPPSRTPTPPVDNSASTPQPTEGLRPTSVVSAQEGILSSGHREGRPKSGKSLTFQLSPGRHTPALSVSTAEFRFIHSRDLKTPVSSTKVAHFHSNDIPSGRSIQLSSVREGARSPTPNAVKDMEPAFLDLSLEEAGVTVWRVQGKKLRACDTDEHGFFHEGNAYIVLNVINSSERSLHYWFGSHSNEKEKKLAEEKAHQLDQIVATGQLFSREVQNHESTVFRRVFADGIIYIEGQHKQNVVKASHYERRLYVVSDRKYPRAACVMPSRDHIKSSNVVILDGYPRMYVWIGKDSPYVLRHK</sequence>
<feature type="non-terminal residue" evidence="4">
    <location>
        <position position="1"/>
    </location>
</feature>
<evidence type="ECO:0000313" key="5">
    <source>
        <dbReference type="Proteomes" id="UP000828390"/>
    </source>
</evidence>
<proteinExistence type="predicted"/>
<dbReference type="GO" id="GO:0051015">
    <property type="term" value="F:actin filament binding"/>
    <property type="evidence" value="ECO:0007669"/>
    <property type="project" value="InterPro"/>
</dbReference>
<dbReference type="InterPro" id="IPR007122">
    <property type="entry name" value="Villin/Gelsolin"/>
</dbReference>
<dbReference type="PANTHER" id="PTHR11977:SF51">
    <property type="entry name" value="PROTEIN FLIGHTLESS-1 HOMOLOG"/>
    <property type="match status" value="1"/>
</dbReference>
<dbReference type="AlphaFoldDB" id="A0A9D4QKK2"/>
<dbReference type="EMBL" id="JAIWYP010000004">
    <property type="protein sequence ID" value="KAH3833775.1"/>
    <property type="molecule type" value="Genomic_DNA"/>
</dbReference>
<dbReference type="GO" id="GO:0008154">
    <property type="term" value="P:actin polymerization or depolymerization"/>
    <property type="evidence" value="ECO:0007669"/>
    <property type="project" value="TreeGrafter"/>
</dbReference>
<feature type="compositionally biased region" description="Pro residues" evidence="2">
    <location>
        <begin position="40"/>
        <end position="50"/>
    </location>
</feature>
<dbReference type="GO" id="GO:0005546">
    <property type="term" value="F:phosphatidylinositol-4,5-bisphosphate binding"/>
    <property type="evidence" value="ECO:0007669"/>
    <property type="project" value="TreeGrafter"/>
</dbReference>
<evidence type="ECO:0000259" key="3">
    <source>
        <dbReference type="Pfam" id="PF00626"/>
    </source>
</evidence>
<dbReference type="InterPro" id="IPR029006">
    <property type="entry name" value="ADF-H/Gelsolin-like_dom_sf"/>
</dbReference>
<dbReference type="InterPro" id="IPR007123">
    <property type="entry name" value="Gelsolin-like_dom"/>
</dbReference>
<keyword evidence="1" id="KW-0677">Repeat</keyword>
<protein>
    <recommendedName>
        <fullName evidence="3">Gelsolin-like domain-containing protein</fullName>
    </recommendedName>
</protein>
<keyword evidence="5" id="KW-1185">Reference proteome</keyword>
<name>A0A9D4QKK2_DREPO</name>
<evidence type="ECO:0000313" key="4">
    <source>
        <dbReference type="EMBL" id="KAH3833775.1"/>
    </source>
</evidence>
<gene>
    <name evidence="4" type="ORF">DPMN_107091</name>
</gene>
<feature type="domain" description="Gelsolin-like" evidence="3">
    <location>
        <begin position="195"/>
        <end position="262"/>
    </location>
</feature>
<dbReference type="GO" id="GO:0051016">
    <property type="term" value="P:barbed-end actin filament capping"/>
    <property type="evidence" value="ECO:0007669"/>
    <property type="project" value="TreeGrafter"/>
</dbReference>
<organism evidence="4 5">
    <name type="scientific">Dreissena polymorpha</name>
    <name type="common">Zebra mussel</name>
    <name type="synonym">Mytilus polymorpha</name>
    <dbReference type="NCBI Taxonomy" id="45954"/>
    <lineage>
        <taxon>Eukaryota</taxon>
        <taxon>Metazoa</taxon>
        <taxon>Spiralia</taxon>
        <taxon>Lophotrochozoa</taxon>
        <taxon>Mollusca</taxon>
        <taxon>Bivalvia</taxon>
        <taxon>Autobranchia</taxon>
        <taxon>Heteroconchia</taxon>
        <taxon>Euheterodonta</taxon>
        <taxon>Imparidentia</taxon>
        <taxon>Neoheterodontei</taxon>
        <taxon>Myida</taxon>
        <taxon>Dreissenoidea</taxon>
        <taxon>Dreissenidae</taxon>
        <taxon>Dreissena</taxon>
    </lineage>
</organism>
<dbReference type="Gene3D" id="3.40.20.10">
    <property type="entry name" value="Severin"/>
    <property type="match status" value="2"/>
</dbReference>
<dbReference type="Pfam" id="PF00626">
    <property type="entry name" value="Gelsolin"/>
    <property type="match status" value="1"/>
</dbReference>
<feature type="compositionally biased region" description="Polar residues" evidence="2">
    <location>
        <begin position="51"/>
        <end position="60"/>
    </location>
</feature>
<dbReference type="GO" id="GO:0051014">
    <property type="term" value="P:actin filament severing"/>
    <property type="evidence" value="ECO:0007669"/>
    <property type="project" value="TreeGrafter"/>
</dbReference>
<feature type="region of interest" description="Disordered" evidence="2">
    <location>
        <begin position="24"/>
        <end position="100"/>
    </location>
</feature>
<dbReference type="PANTHER" id="PTHR11977">
    <property type="entry name" value="VILLIN"/>
    <property type="match status" value="1"/>
</dbReference>
<dbReference type="Proteomes" id="UP000828390">
    <property type="component" value="Unassembled WGS sequence"/>
</dbReference>
<dbReference type="SUPFAM" id="SSF55753">
    <property type="entry name" value="Actin depolymerizing proteins"/>
    <property type="match status" value="2"/>
</dbReference>
<dbReference type="SMART" id="SM00262">
    <property type="entry name" value="GEL"/>
    <property type="match status" value="1"/>
</dbReference>
<dbReference type="GO" id="GO:0015629">
    <property type="term" value="C:actin cytoskeleton"/>
    <property type="evidence" value="ECO:0007669"/>
    <property type="project" value="TreeGrafter"/>
</dbReference>
<accession>A0A9D4QKK2</accession>
<dbReference type="GO" id="GO:0005737">
    <property type="term" value="C:cytoplasm"/>
    <property type="evidence" value="ECO:0007669"/>
    <property type="project" value="TreeGrafter"/>
</dbReference>
<reference evidence="4" key="2">
    <citation type="submission" date="2020-11" db="EMBL/GenBank/DDBJ databases">
        <authorList>
            <person name="McCartney M.A."/>
            <person name="Auch B."/>
            <person name="Kono T."/>
            <person name="Mallez S."/>
            <person name="Becker A."/>
            <person name="Gohl D.M."/>
            <person name="Silverstein K.A.T."/>
            <person name="Koren S."/>
            <person name="Bechman K.B."/>
            <person name="Herman A."/>
            <person name="Abrahante J.E."/>
            <person name="Garbe J."/>
        </authorList>
    </citation>
    <scope>NUCLEOTIDE SEQUENCE</scope>
    <source>
        <strain evidence="4">Duluth1</strain>
        <tissue evidence="4">Whole animal</tissue>
    </source>
</reference>
<evidence type="ECO:0000256" key="2">
    <source>
        <dbReference type="SAM" id="MobiDB-lite"/>
    </source>
</evidence>
<comment type="caution">
    <text evidence="4">The sequence shown here is derived from an EMBL/GenBank/DDBJ whole genome shotgun (WGS) entry which is preliminary data.</text>
</comment>
<evidence type="ECO:0000256" key="1">
    <source>
        <dbReference type="ARBA" id="ARBA00022737"/>
    </source>
</evidence>